<feature type="region of interest" description="Disordered" evidence="1">
    <location>
        <begin position="653"/>
        <end position="688"/>
    </location>
</feature>
<dbReference type="GeneID" id="83213218"/>
<feature type="compositionally biased region" description="Polar residues" evidence="1">
    <location>
        <begin position="534"/>
        <end position="551"/>
    </location>
</feature>
<feature type="compositionally biased region" description="Low complexity" evidence="1">
    <location>
        <begin position="653"/>
        <end position="674"/>
    </location>
</feature>
<dbReference type="RefSeq" id="XP_058343366.1">
    <property type="nucleotide sequence ID" value="XM_058485843.1"/>
</dbReference>
<dbReference type="AlphaFoldDB" id="A0AAD7V4G1"/>
<name>A0AAD7V4G1_9FUNG</name>
<feature type="region of interest" description="Disordered" evidence="1">
    <location>
        <begin position="517"/>
        <end position="551"/>
    </location>
</feature>
<evidence type="ECO:0000313" key="2">
    <source>
        <dbReference type="EMBL" id="KAJ8658453.1"/>
    </source>
</evidence>
<feature type="compositionally biased region" description="Low complexity" evidence="1">
    <location>
        <begin position="366"/>
        <end position="381"/>
    </location>
</feature>
<feature type="region of interest" description="Disordered" evidence="1">
    <location>
        <begin position="366"/>
        <end position="393"/>
    </location>
</feature>
<dbReference type="EMBL" id="JARTCD010000024">
    <property type="protein sequence ID" value="KAJ8658453.1"/>
    <property type="molecule type" value="Genomic_DNA"/>
</dbReference>
<gene>
    <name evidence="2" type="ORF">O0I10_005806</name>
</gene>
<sequence>MLRSPTASDENDEGPGKLLFAMPQHKNHAFLTKKLASLDNESTSTVQSNPQHPNAAIHRLSIPVAMQPVVTTATRRQQQQPVDYLSLSDALEGGESADDEASCDIADSTDSLLGRESLELALSDNDQDEDDDGVGSDTLFQLLGGQRDLEQRMKAIEEAQEQCSTSSRDEQQFNIPTVFRVMYMGACSEKDKRILFRKLSRALSTLFHDCPSFFIRNPHIFKERKHHLLLMSLLPDEEDGEENIVETCEDNGLSIIEADFSWSTVSAEKDKLNHMITRYLCIQCEYAIQQDPWSSSSNTSNQQNENFDGFLYPERTPNGIDLCIYFYDGSSGTTREDDQVEEDLIILWQLKKLGIPIIPILSSSPPPSAMRRASMRSPTSPLFNTPPHPPLRSVADRRTRLADMLAKYKIRCIDIALSSLDIGQPPSFQRRNTNHTTTHPNLENRLGRDWAISSITAPAPYNILTVEQFSALDPQALFSILKQCRQKALRKEKLLQQITRSRDPTAAAAAHPSFATTMTTHHQQPSPPSSTSPVYTVSKQEPTPDSSSTQSSFIAPRHNLFGLIMVVLCTALCISWYYSSSFPRESEVWTASLSVANNASSFVIELRGSSNADQQKVYEIAVPVSSACLESSTPVPLADIQFMHPPRIDLVQQQSHCQPAHPSSSSSPQSSQPSHHQHHSAHSQHDDSYHWDQLRRTAAYFFGSPTKIIKTVFNREQHH</sequence>
<dbReference type="Proteomes" id="UP001234581">
    <property type="component" value="Unassembled WGS sequence"/>
</dbReference>
<organism evidence="2 3">
    <name type="scientific">Lichtheimia ornata</name>
    <dbReference type="NCBI Taxonomy" id="688661"/>
    <lineage>
        <taxon>Eukaryota</taxon>
        <taxon>Fungi</taxon>
        <taxon>Fungi incertae sedis</taxon>
        <taxon>Mucoromycota</taxon>
        <taxon>Mucoromycotina</taxon>
        <taxon>Mucoromycetes</taxon>
        <taxon>Mucorales</taxon>
        <taxon>Lichtheimiaceae</taxon>
        <taxon>Lichtheimia</taxon>
    </lineage>
</organism>
<reference evidence="2 3" key="1">
    <citation type="submission" date="2023-03" db="EMBL/GenBank/DDBJ databases">
        <title>Genome sequence of Lichtheimia ornata CBS 291.66.</title>
        <authorList>
            <person name="Mohabir J.T."/>
            <person name="Shea T.P."/>
            <person name="Kurbessoian T."/>
            <person name="Berby B."/>
            <person name="Fontaine J."/>
            <person name="Livny J."/>
            <person name="Gnirke A."/>
            <person name="Stajich J.E."/>
            <person name="Cuomo C.A."/>
        </authorList>
    </citation>
    <scope>NUCLEOTIDE SEQUENCE [LARGE SCALE GENOMIC DNA]</scope>
    <source>
        <strain evidence="2">CBS 291.66</strain>
    </source>
</reference>
<accession>A0AAD7V4G1</accession>
<proteinExistence type="predicted"/>
<evidence type="ECO:0000256" key="1">
    <source>
        <dbReference type="SAM" id="MobiDB-lite"/>
    </source>
</evidence>
<protein>
    <submittedName>
        <fullName evidence="2">Uncharacterized protein</fullName>
    </submittedName>
</protein>
<comment type="caution">
    <text evidence="2">The sequence shown here is derived from an EMBL/GenBank/DDBJ whole genome shotgun (WGS) entry which is preliminary data.</text>
</comment>
<keyword evidence="3" id="KW-1185">Reference proteome</keyword>
<evidence type="ECO:0000313" key="3">
    <source>
        <dbReference type="Proteomes" id="UP001234581"/>
    </source>
</evidence>